<comment type="caution">
    <text evidence="10">The sequence shown here is derived from an EMBL/GenBank/DDBJ whole genome shotgun (WGS) entry which is preliminary data.</text>
</comment>
<sequence length="267" mass="30802">MLTLTVRKYYAFCILVGGLILYTVISTNSVSSYEERKHTTTPTYSYFPKGNASRNSDIIPNGVYTDREIRDIIMRQRIDRLERKYKKSQAIILNSKPMLKPNYNVHIFYYAWYGNIRTDGKYKHWNHKYLENWKSETKKKYPTGKHRPPNDIGSNYYPYLGCYSSADPRVIDVHLKQISDSGIGVVVVSWTPPNFTDSPSTILPVLFDAALKYNVKISIQVEPYAGRNPINLVNHLREFLGEYKNHPLSVQDQEAPGAKDVTPLRIS</sequence>
<organism evidence="10 11">
    <name type="scientific">Aromia moschata</name>
    <dbReference type="NCBI Taxonomy" id="1265417"/>
    <lineage>
        <taxon>Eukaryota</taxon>
        <taxon>Metazoa</taxon>
        <taxon>Ecdysozoa</taxon>
        <taxon>Arthropoda</taxon>
        <taxon>Hexapoda</taxon>
        <taxon>Insecta</taxon>
        <taxon>Pterygota</taxon>
        <taxon>Neoptera</taxon>
        <taxon>Endopterygota</taxon>
        <taxon>Coleoptera</taxon>
        <taxon>Polyphaga</taxon>
        <taxon>Cucujiformia</taxon>
        <taxon>Chrysomeloidea</taxon>
        <taxon>Cerambycidae</taxon>
        <taxon>Cerambycinae</taxon>
        <taxon>Callichromatini</taxon>
        <taxon>Aromia</taxon>
    </lineage>
</organism>
<keyword evidence="11" id="KW-1185">Reference proteome</keyword>
<evidence type="ECO:0000313" key="10">
    <source>
        <dbReference type="EMBL" id="KAJ8950703.1"/>
    </source>
</evidence>
<accession>A0AAV8YHM0</accession>
<keyword evidence="7" id="KW-0333">Golgi apparatus</keyword>
<keyword evidence="4" id="KW-0378">Hydrolase</keyword>
<dbReference type="Proteomes" id="UP001162162">
    <property type="component" value="Unassembled WGS sequence"/>
</dbReference>
<comment type="subcellular location">
    <subcellularLocation>
        <location evidence="1">Golgi apparatus membrane</location>
        <topology evidence="1">Single-pass type II membrane protein</topology>
    </subcellularLocation>
</comment>
<gene>
    <name evidence="10" type="ORF">NQ318_012783</name>
</gene>
<evidence type="ECO:0000256" key="2">
    <source>
        <dbReference type="ARBA" id="ARBA00009559"/>
    </source>
</evidence>
<feature type="transmembrane region" description="Helical" evidence="9">
    <location>
        <begin position="9"/>
        <end position="25"/>
    </location>
</feature>
<dbReference type="GO" id="GO:0000139">
    <property type="term" value="C:Golgi membrane"/>
    <property type="evidence" value="ECO:0007669"/>
    <property type="project" value="UniProtKB-SubCell"/>
</dbReference>
<dbReference type="AlphaFoldDB" id="A0AAV8YHM0"/>
<dbReference type="Gene3D" id="3.20.20.80">
    <property type="entry name" value="Glycosidases"/>
    <property type="match status" value="1"/>
</dbReference>
<evidence type="ECO:0000256" key="1">
    <source>
        <dbReference type="ARBA" id="ARBA00004323"/>
    </source>
</evidence>
<name>A0AAV8YHM0_9CUCU</name>
<dbReference type="PANTHER" id="PTHR13572">
    <property type="entry name" value="ENDO-ALPHA-1,2-MANNOSIDASE"/>
    <property type="match status" value="1"/>
</dbReference>
<keyword evidence="6 9" id="KW-1133">Transmembrane helix</keyword>
<dbReference type="GO" id="GO:0004559">
    <property type="term" value="F:alpha-mannosidase activity"/>
    <property type="evidence" value="ECO:0007669"/>
    <property type="project" value="TreeGrafter"/>
</dbReference>
<evidence type="ECO:0000256" key="7">
    <source>
        <dbReference type="ARBA" id="ARBA00023034"/>
    </source>
</evidence>
<keyword evidence="3 9" id="KW-0812">Transmembrane</keyword>
<evidence type="ECO:0000256" key="9">
    <source>
        <dbReference type="SAM" id="Phobius"/>
    </source>
</evidence>
<evidence type="ECO:0000256" key="8">
    <source>
        <dbReference type="ARBA" id="ARBA00023136"/>
    </source>
</evidence>
<proteinExistence type="inferred from homology"/>
<reference evidence="10" key="1">
    <citation type="journal article" date="2023" name="Insect Mol. Biol.">
        <title>Genome sequencing provides insights into the evolution of gene families encoding plant cell wall-degrading enzymes in longhorned beetles.</title>
        <authorList>
            <person name="Shin N.R."/>
            <person name="Okamura Y."/>
            <person name="Kirsch R."/>
            <person name="Pauchet Y."/>
        </authorList>
    </citation>
    <scope>NUCLEOTIDE SEQUENCE</scope>
    <source>
        <strain evidence="10">AMC_N1</strain>
    </source>
</reference>
<evidence type="ECO:0000256" key="3">
    <source>
        <dbReference type="ARBA" id="ARBA00022692"/>
    </source>
</evidence>
<dbReference type="EMBL" id="JAPWTK010000096">
    <property type="protein sequence ID" value="KAJ8950703.1"/>
    <property type="molecule type" value="Genomic_DNA"/>
</dbReference>
<dbReference type="InterPro" id="IPR026071">
    <property type="entry name" value="Glyco_Hydrolase_99"/>
</dbReference>
<evidence type="ECO:0000313" key="11">
    <source>
        <dbReference type="Proteomes" id="UP001162162"/>
    </source>
</evidence>
<protein>
    <submittedName>
        <fullName evidence="10">Uncharacterized protein</fullName>
    </submittedName>
</protein>
<comment type="similarity">
    <text evidence="2">Belongs to the glycosyl hydrolase 99 family.</text>
</comment>
<keyword evidence="5" id="KW-0735">Signal-anchor</keyword>
<evidence type="ECO:0000256" key="6">
    <source>
        <dbReference type="ARBA" id="ARBA00022989"/>
    </source>
</evidence>
<evidence type="ECO:0000256" key="4">
    <source>
        <dbReference type="ARBA" id="ARBA00022801"/>
    </source>
</evidence>
<keyword evidence="8 9" id="KW-0472">Membrane</keyword>
<dbReference type="Pfam" id="PF16317">
    <property type="entry name" value="Glyco_hydro_99"/>
    <property type="match status" value="1"/>
</dbReference>
<dbReference type="PANTHER" id="PTHR13572:SF4">
    <property type="entry name" value="RE57134P"/>
    <property type="match status" value="1"/>
</dbReference>
<evidence type="ECO:0000256" key="5">
    <source>
        <dbReference type="ARBA" id="ARBA00022968"/>
    </source>
</evidence>